<dbReference type="EMBL" id="GG738928">
    <property type="protein sequence ID" value="EFC36596.1"/>
    <property type="molecule type" value="Genomic_DNA"/>
</dbReference>
<protein>
    <submittedName>
        <fullName evidence="10">Predicted protein</fullName>
    </submittedName>
</protein>
<evidence type="ECO:0000256" key="1">
    <source>
        <dbReference type="ARBA" id="ARBA00004177"/>
    </source>
</evidence>
<evidence type="ECO:0000256" key="3">
    <source>
        <dbReference type="ARBA" id="ARBA00022448"/>
    </source>
</evidence>
<dbReference type="KEGG" id="ngr:NAEGRDRAFT_75751"/>
<dbReference type="SUPFAM" id="SSF140111">
    <property type="entry name" value="Endosomal sorting complex assembly domain"/>
    <property type="match status" value="1"/>
</dbReference>
<comment type="subcellular location">
    <subcellularLocation>
        <location evidence="1">Endosome</location>
    </subcellularLocation>
</comment>
<dbReference type="OrthoDB" id="10260857at2759"/>
<evidence type="ECO:0000259" key="9">
    <source>
        <dbReference type="PROSITE" id="PS51314"/>
    </source>
</evidence>
<feature type="compositionally biased region" description="Polar residues" evidence="8">
    <location>
        <begin position="41"/>
        <end position="53"/>
    </location>
</feature>
<dbReference type="PANTHER" id="PTHR13678">
    <property type="entry name" value="VACUOLAR PROTEIN SORTING-ASSOCIATED PROTEIN 37"/>
    <property type="match status" value="1"/>
</dbReference>
<feature type="coiled-coil region" evidence="7">
    <location>
        <begin position="320"/>
        <end position="368"/>
    </location>
</feature>
<dbReference type="RefSeq" id="XP_002669340.1">
    <property type="nucleotide sequence ID" value="XM_002669294.1"/>
</dbReference>
<dbReference type="Gene3D" id="3.10.110.10">
    <property type="entry name" value="Ubiquitin Conjugating Enzyme"/>
    <property type="match status" value="1"/>
</dbReference>
<evidence type="ECO:0000256" key="8">
    <source>
        <dbReference type="SAM" id="MobiDB-lite"/>
    </source>
</evidence>
<comment type="similarity">
    <text evidence="2">Belongs to the VPS37 family.</text>
</comment>
<dbReference type="InterPro" id="IPR016135">
    <property type="entry name" value="UBQ-conjugating_enzyme/RWD"/>
</dbReference>
<keyword evidence="11" id="KW-1185">Reference proteome</keyword>
<dbReference type="STRING" id="5762.D2W2Y1"/>
<accession>D2W2Y1</accession>
<dbReference type="GO" id="GO:0006623">
    <property type="term" value="P:protein targeting to vacuole"/>
    <property type="evidence" value="ECO:0007669"/>
    <property type="project" value="TreeGrafter"/>
</dbReference>
<dbReference type="GeneID" id="8859908"/>
<dbReference type="CDD" id="cd11685">
    <property type="entry name" value="UEV_TSG101-like"/>
    <property type="match status" value="1"/>
</dbReference>
<dbReference type="GO" id="GO:0043162">
    <property type="term" value="P:ubiquitin-dependent protein catabolic process via the multivesicular body sorting pathway"/>
    <property type="evidence" value="ECO:0007669"/>
    <property type="project" value="TreeGrafter"/>
</dbReference>
<dbReference type="InParanoid" id="D2W2Y1"/>
<dbReference type="Proteomes" id="UP000006671">
    <property type="component" value="Unassembled WGS sequence"/>
</dbReference>
<keyword evidence="7" id="KW-0175">Coiled coil</keyword>
<sequence>MYNNNNNSSFYSSGTGFVPPTQGYSYQQPPPINTQPPINNMNSSFSNLPKTSYYSGTTTTTTADQAQRIRQLQADSIIKRFHNAKIVSTLDNNVLDVPITLKNGQQITFRVLMQQAFPQQPPLITTLCTIKHANVDLSGYVVHPQLRQWTQQSSLGDVLTIVFRDFINTPPNYISDELPKNHITKTTANIGMITPPIGSTPPPGLNQTSPLMFNQPPINQPPMTSSTYPPNNTIPSMTNPMTNSMTSTVPTNTQPTFQDSSCMIPLPNIPTNFSEISLLEGVDAVQKLLDSEELFKQFIENLSFTREAKNIYQDLRNANMDIAKRSVEKDEQINNTLKEQITQKKAEVDRLLDQVQFLQNKQQQLSQRYAPTQLLIMLNEKIDEVDNESEQVGDLFLDSPTAEPHQVKEFIDKYLEKRTLYYLRRQKRDRFKDTYIK</sequence>
<dbReference type="InterPro" id="IPR037202">
    <property type="entry name" value="ESCRT_assembly_dom"/>
</dbReference>
<dbReference type="OMA" id="HPWCNEH"/>
<dbReference type="VEuPathDB" id="AmoebaDB:NAEGRDRAFT_75751"/>
<organism evidence="11">
    <name type="scientific">Naegleria gruberi</name>
    <name type="common">Amoeba</name>
    <dbReference type="NCBI Taxonomy" id="5762"/>
    <lineage>
        <taxon>Eukaryota</taxon>
        <taxon>Discoba</taxon>
        <taxon>Heterolobosea</taxon>
        <taxon>Tetramitia</taxon>
        <taxon>Eutetramitia</taxon>
        <taxon>Vahlkampfiidae</taxon>
        <taxon>Naegleria</taxon>
    </lineage>
</organism>
<evidence type="ECO:0000256" key="4">
    <source>
        <dbReference type="ARBA" id="ARBA00022753"/>
    </source>
</evidence>
<evidence type="ECO:0000256" key="2">
    <source>
        <dbReference type="ARBA" id="ARBA00007617"/>
    </source>
</evidence>
<evidence type="ECO:0000256" key="5">
    <source>
        <dbReference type="ARBA" id="ARBA00022927"/>
    </source>
</evidence>
<dbReference type="AlphaFoldDB" id="D2W2Y1"/>
<dbReference type="PROSITE" id="PS51314">
    <property type="entry name" value="VPS37_C"/>
    <property type="match status" value="1"/>
</dbReference>
<evidence type="ECO:0000313" key="11">
    <source>
        <dbReference type="Proteomes" id="UP000006671"/>
    </source>
</evidence>
<dbReference type="eggNOG" id="ENOG502SE3E">
    <property type="taxonomic scope" value="Eukaryota"/>
</dbReference>
<evidence type="ECO:0000256" key="6">
    <source>
        <dbReference type="PROSITE-ProRule" id="PRU00646"/>
    </source>
</evidence>
<dbReference type="SUPFAM" id="SSF54495">
    <property type="entry name" value="UBC-like"/>
    <property type="match status" value="1"/>
</dbReference>
<evidence type="ECO:0000256" key="7">
    <source>
        <dbReference type="SAM" id="Coils"/>
    </source>
</evidence>
<dbReference type="PANTHER" id="PTHR13678:SF2">
    <property type="entry name" value="VACUOLAR PROTEIN SORTING-ASSOCIATED PROTEIN 37A"/>
    <property type="match status" value="1"/>
</dbReference>
<dbReference type="InterPro" id="IPR029012">
    <property type="entry name" value="Helix_hairpin_bin_sf"/>
</dbReference>
<dbReference type="GO" id="GO:0000813">
    <property type="term" value="C:ESCRT I complex"/>
    <property type="evidence" value="ECO:0007669"/>
    <property type="project" value="TreeGrafter"/>
</dbReference>
<reference evidence="10 11" key="1">
    <citation type="journal article" date="2010" name="Cell">
        <title>The genome of Naegleria gruberi illuminates early eukaryotic versatility.</title>
        <authorList>
            <person name="Fritz-Laylin L.K."/>
            <person name="Prochnik S.E."/>
            <person name="Ginger M.L."/>
            <person name="Dacks J.B."/>
            <person name="Carpenter M.L."/>
            <person name="Field M.C."/>
            <person name="Kuo A."/>
            <person name="Paredez A."/>
            <person name="Chapman J."/>
            <person name="Pham J."/>
            <person name="Shu S."/>
            <person name="Neupane R."/>
            <person name="Cipriano M."/>
            <person name="Mancuso J."/>
            <person name="Tu H."/>
            <person name="Salamov A."/>
            <person name="Lindquist E."/>
            <person name="Shapiro H."/>
            <person name="Lucas S."/>
            <person name="Grigoriev I.V."/>
            <person name="Cande W.Z."/>
            <person name="Fulton C."/>
            <person name="Rokhsar D.S."/>
            <person name="Dawson S.C."/>
        </authorList>
    </citation>
    <scope>NUCLEOTIDE SEQUENCE [LARGE SCALE GENOMIC DNA]</scope>
    <source>
        <strain evidence="10 11">NEG-M</strain>
    </source>
</reference>
<dbReference type="InterPro" id="IPR009851">
    <property type="entry name" value="Mod_r"/>
</dbReference>
<feature type="domain" description="VPS37 C-terminal" evidence="9">
    <location>
        <begin position="352"/>
        <end position="437"/>
    </location>
</feature>
<gene>
    <name evidence="10" type="ORF">NAEGRDRAFT_75751</name>
</gene>
<keyword evidence="5 6" id="KW-0653">Protein transport</keyword>
<proteinExistence type="inferred from homology"/>
<dbReference type="GO" id="GO:0006612">
    <property type="term" value="P:protein targeting to membrane"/>
    <property type="evidence" value="ECO:0007669"/>
    <property type="project" value="TreeGrafter"/>
</dbReference>
<dbReference type="Pfam" id="PF07200">
    <property type="entry name" value="Mod_r"/>
    <property type="match status" value="1"/>
</dbReference>
<dbReference type="Pfam" id="PF00179">
    <property type="entry name" value="UQ_con"/>
    <property type="match status" value="1"/>
</dbReference>
<keyword evidence="4" id="KW-0967">Endosome</keyword>
<keyword evidence="3 6" id="KW-0813">Transport</keyword>
<dbReference type="InterPro" id="IPR000608">
    <property type="entry name" value="UBC"/>
</dbReference>
<dbReference type="Gene3D" id="1.10.287.660">
    <property type="entry name" value="Helix hairpin bin"/>
    <property type="match status" value="1"/>
</dbReference>
<name>D2W2Y1_NAEGR</name>
<evidence type="ECO:0000313" key="10">
    <source>
        <dbReference type="EMBL" id="EFC36596.1"/>
    </source>
</evidence>
<feature type="region of interest" description="Disordered" evidence="8">
    <location>
        <begin position="19"/>
        <end position="53"/>
    </location>
</feature>